<reference evidence="2" key="1">
    <citation type="journal article" date="2022" name="Front. Genet.">
        <title>Chromosome-Scale Assembly of the Dendrobium nobile Genome Provides Insights Into the Molecular Mechanism of the Biosynthesis of the Medicinal Active Ingredient of Dendrobium.</title>
        <authorList>
            <person name="Xu Q."/>
            <person name="Niu S.-C."/>
            <person name="Li K.-L."/>
            <person name="Zheng P.-J."/>
            <person name="Zhang X.-J."/>
            <person name="Jia Y."/>
            <person name="Liu Y."/>
            <person name="Niu Y.-X."/>
            <person name="Yu L.-H."/>
            <person name="Chen D.-F."/>
            <person name="Zhang G.-Q."/>
        </authorList>
    </citation>
    <scope>NUCLEOTIDE SEQUENCE</scope>
    <source>
        <tissue evidence="2">Leaf</tissue>
    </source>
</reference>
<feature type="compositionally biased region" description="Polar residues" evidence="1">
    <location>
        <begin position="40"/>
        <end position="49"/>
    </location>
</feature>
<dbReference type="AlphaFoldDB" id="A0A8T3CAD8"/>
<evidence type="ECO:0000256" key="1">
    <source>
        <dbReference type="SAM" id="MobiDB-lite"/>
    </source>
</evidence>
<comment type="caution">
    <text evidence="2">The sequence shown here is derived from an EMBL/GenBank/DDBJ whole genome shotgun (WGS) entry which is preliminary data.</text>
</comment>
<sequence>MNAKSKFDSVENPKPCPQPIIQNTEYLFITACAPLPKSAYKQTASSPDYQSPLPKLLSSQKKKKKPFNPLHIPLLMGKKKNASAGAAAGTSSSKVIDNLKTLNFDLGNEVAELRGELPSASAQNNFSRRGT</sequence>
<dbReference type="Proteomes" id="UP000829196">
    <property type="component" value="Unassembled WGS sequence"/>
</dbReference>
<feature type="compositionally biased region" description="Low complexity" evidence="1">
    <location>
        <begin position="50"/>
        <end position="59"/>
    </location>
</feature>
<organism evidence="2 3">
    <name type="scientific">Dendrobium nobile</name>
    <name type="common">Orchid</name>
    <dbReference type="NCBI Taxonomy" id="94219"/>
    <lineage>
        <taxon>Eukaryota</taxon>
        <taxon>Viridiplantae</taxon>
        <taxon>Streptophyta</taxon>
        <taxon>Embryophyta</taxon>
        <taxon>Tracheophyta</taxon>
        <taxon>Spermatophyta</taxon>
        <taxon>Magnoliopsida</taxon>
        <taxon>Liliopsida</taxon>
        <taxon>Asparagales</taxon>
        <taxon>Orchidaceae</taxon>
        <taxon>Epidendroideae</taxon>
        <taxon>Malaxideae</taxon>
        <taxon>Dendrobiinae</taxon>
        <taxon>Dendrobium</taxon>
    </lineage>
</organism>
<gene>
    <name evidence="2" type="ORF">KFK09_001277</name>
</gene>
<keyword evidence="3" id="KW-1185">Reference proteome</keyword>
<evidence type="ECO:0000313" key="3">
    <source>
        <dbReference type="Proteomes" id="UP000829196"/>
    </source>
</evidence>
<proteinExistence type="predicted"/>
<evidence type="ECO:0000313" key="2">
    <source>
        <dbReference type="EMBL" id="KAI0528735.1"/>
    </source>
</evidence>
<name>A0A8T3CAD8_DENNO</name>
<accession>A0A8T3CAD8</accession>
<feature type="region of interest" description="Disordered" evidence="1">
    <location>
        <begin position="40"/>
        <end position="64"/>
    </location>
</feature>
<protein>
    <submittedName>
        <fullName evidence="2">Uncharacterized protein</fullName>
    </submittedName>
</protein>
<dbReference type="EMBL" id="JAGYWB010000002">
    <property type="protein sequence ID" value="KAI0528735.1"/>
    <property type="molecule type" value="Genomic_DNA"/>
</dbReference>